<feature type="region of interest" description="Disordered" evidence="1">
    <location>
        <begin position="291"/>
        <end position="310"/>
    </location>
</feature>
<evidence type="ECO:0008006" key="4">
    <source>
        <dbReference type="Google" id="ProtNLM"/>
    </source>
</evidence>
<feature type="region of interest" description="Disordered" evidence="1">
    <location>
        <begin position="145"/>
        <end position="212"/>
    </location>
</feature>
<dbReference type="InParanoid" id="A0A1E7FAA0"/>
<dbReference type="Proteomes" id="UP000095751">
    <property type="component" value="Unassembled WGS sequence"/>
</dbReference>
<protein>
    <recommendedName>
        <fullName evidence="4">C3H1-type domain-containing protein</fullName>
    </recommendedName>
</protein>
<evidence type="ECO:0000313" key="2">
    <source>
        <dbReference type="EMBL" id="OEU15066.1"/>
    </source>
</evidence>
<dbReference type="OrthoDB" id="47907at2759"/>
<evidence type="ECO:0000313" key="3">
    <source>
        <dbReference type="Proteomes" id="UP000095751"/>
    </source>
</evidence>
<sequence length="2152" mass="239625">MSLQNTLASLLLSEAHRPAQDTALFNTASFETNSEHFPVSDAWWNTGSICVAMLQHEPGVVTAMMIVGVEGDKRYAITLESTPKLVEFTTDDLMQIPMKLAKFADPIAYQKYRDISDAFVDEDDAHDVFVAALLKEFNPIIRMEPDNAAVTEDRPQAQTERPPPPADDDSDIEDVTPAYASRNNQDRQHTRRPSTTSPYNEQRSQGRYPNRCVQWNTSDNLECPPLASEHFTARTNYAAMDSNSYNNNSGTHPWTQTPRNSWGAHSGPPSINRHSTGTSTFRSREPNIFTTSTRASSSLSPFGSSPSSSAADKLKELSELCTQRPPTTSEMNQWNILNAMIGSPTTSATDETKKNFLGMQQFSVLAWANVHPNDVDYLNNHNNYFWPKLNACKNKPDARHVVRTEMFQHLIHKHPKLITCLHDDLIETIINFRFKPVNLESDKPTLGLGPMAFVPRDRREIEMMSHQISINEQSDSPTTSDIDKTRLGRPKIPDGASGTTSTIESCTLVNDFLWAPRCPYVNLAQGSLLALYEGNQHYEHQTSFGTTVGAECLFQLTRGAEQFFGQATSERQLLQGQLPTLNFNFLIEGIRNNNLNTSQTRPSLFVPAQTKARPAPGTPRGPKTPKVKGPGKGAPPATQPPKSSTVTRQMGNGMTTLINDWKKAHNKARMPNILDFRKASDIADDAALQTLLNLNTATCIRWALLGSCRSTCKRDHPQTITGFAETAAEDILRKGLPERPNLEHRPAAPRVSNSQRYSHQHNTRYISCNSEQRAFEENEQLNRLAATRNSSTQEIIDHARHRAIHVSQLPTAPPTPTPAQLPATPPPLRPRGGGPSTTEPPAHTPIQSKLPKFKGLMLPRHEVLTHPAGPDLLRYAVDGCPVDCGDQWSRERIEAAIEKGAHASAEAPGAAEACRKEALERVADGCCRLVTWDKIKHNIPPNLKVSPIAAVPHKSRIYRMILDLSFQITLNGKKLQSVNETSDKSLAPQHAMYELGNSTSKTGIGGCVFNSDDAWNFAYVLPGGQKSDPIQLVIPEALQMGWGESPPFFCAATETARDIAQEKFDNHTPVPAQPMEDIMMDIDWNTVPSPVPPPTTERSKRQFVNLLEVYIDDFIGLIQSTNKDHLLQFSRTILSAITDVFPPPEITNSAMGPPVSIKKLIAEGTWEIRKEILGWLFDGIARTIELPENKGRTIRTEVKPIPCGKPLLGPLDQAIAIAERHNRHHVTLTDDIRLCLRDWIALIRQLGQRPTHVNELVLHKALYQGFVDASKWGVGGVWFGGTNQISPIVWFWEWPTEVRNNLVTSSNRKGRLTISDLELMGILLHWLVLEASVDNDTLTHSSIAIWCDNLPAVSWIYKMRTSTSPVASRILRALAVRLQHQQSGKLLDFVPISRQSIIKDLFRDVERSVVLGIVESTANEKRRFWSAWCNFLGLNFPKLDPKMRALTPPQRVELLAAFAHHVRSGGVSRRTQQVRTQTVEVALRAISTMFQMDHEPSPLVTSQGKYTKKIGQLLESYRREDPPSKPKLAIPLSVPTYLVLSGLSSNAPKQQTVGNMATIAFHYLLRGGEYTFVDPKQRRRTKQFRVCDVTFWNNNTILPHSLPIDVLFREATEATLHISNQKNGKRAQTIHQDVTDTPPCPVHALIRQIKHILAHTTDTATIISTFFDKKYPTGRALRTGCMTRALIKPIAMNNKEPAPISKPAQAPAALSLPASAGVAPISDSSAETDDSNVEITTTDTSNTRESTTVVKSSLRKQTTINNFYVKRPLQIIRTNLKAHNPKKRLHTNTSSTPSSTNSTNSATMVSTPPPKRPKFPVPTQQSMASMAQLSGLTPEQMETAFKQIQAFASPRYVTPAAHPRQDQAPFVRVPPRNLNNNFPEYSASDYDYHSAAESISSGSDDSVGQHHRSARPIRQEKRVGLTKRHGKGSNKWFKPTEVIEALQRYYAFRVGHGYRLRLNSGVNRLQRIFALATKIVGTTLSPDQISVIAKGKADLVDPATRVNRLNLQTVTTHDADHYDTHGVGFELHDILLGIRGSLYSDPRNLPPSNCVIILQCEAKVPKISGTCYEHALFLPDILMLITINDFVDMKDKHQRVRNTWIMRDQFYEEVKNTTLLAGRRDVCNKRIGGKIFGGGAGTTVTLKRAVIVSKTP</sequence>
<accession>A0A1E7FAA0</accession>
<dbReference type="KEGG" id="fcy:FRACYDRAFT_239748"/>
<name>A0A1E7FAA0_9STRA</name>
<keyword evidence="3" id="KW-1185">Reference proteome</keyword>
<organism evidence="2 3">
    <name type="scientific">Fragilariopsis cylindrus CCMP1102</name>
    <dbReference type="NCBI Taxonomy" id="635003"/>
    <lineage>
        <taxon>Eukaryota</taxon>
        <taxon>Sar</taxon>
        <taxon>Stramenopiles</taxon>
        <taxon>Ochrophyta</taxon>
        <taxon>Bacillariophyta</taxon>
        <taxon>Bacillariophyceae</taxon>
        <taxon>Bacillariophycidae</taxon>
        <taxon>Bacillariales</taxon>
        <taxon>Bacillariaceae</taxon>
        <taxon>Fragilariopsis</taxon>
    </lineage>
</organism>
<feature type="region of interest" description="Disordered" evidence="1">
    <location>
        <begin position="808"/>
        <end position="847"/>
    </location>
</feature>
<reference evidence="2 3" key="1">
    <citation type="submission" date="2016-09" db="EMBL/GenBank/DDBJ databases">
        <title>Extensive genetic diversity and differential bi-allelic expression allows diatom success in the polar Southern Ocean.</title>
        <authorList>
            <consortium name="DOE Joint Genome Institute"/>
            <person name="Mock T."/>
            <person name="Otillar R.P."/>
            <person name="Strauss J."/>
            <person name="Dupont C."/>
            <person name="Frickenhaus S."/>
            <person name="Maumus F."/>
            <person name="Mcmullan M."/>
            <person name="Sanges R."/>
            <person name="Schmutz J."/>
            <person name="Toseland A."/>
            <person name="Valas R."/>
            <person name="Veluchamy A."/>
            <person name="Ward B.J."/>
            <person name="Allen A."/>
            <person name="Barry K."/>
            <person name="Falciatore A."/>
            <person name="Ferrante M."/>
            <person name="Fortunato A.E."/>
            <person name="Gloeckner G."/>
            <person name="Gruber A."/>
            <person name="Hipkin R."/>
            <person name="Janech M."/>
            <person name="Kroth P."/>
            <person name="Leese F."/>
            <person name="Lindquist E."/>
            <person name="Lyon B.R."/>
            <person name="Martin J."/>
            <person name="Mayer C."/>
            <person name="Parker M."/>
            <person name="Quesneville H."/>
            <person name="Raymond J."/>
            <person name="Uhlig C."/>
            <person name="Valentin K.U."/>
            <person name="Worden A.Z."/>
            <person name="Armbrust E.V."/>
            <person name="Bowler C."/>
            <person name="Green B."/>
            <person name="Moulton V."/>
            <person name="Van Oosterhout C."/>
            <person name="Grigoriev I."/>
        </authorList>
    </citation>
    <scope>NUCLEOTIDE SEQUENCE [LARGE SCALE GENOMIC DNA]</scope>
    <source>
        <strain evidence="2 3">CCMP1102</strain>
    </source>
</reference>
<feature type="compositionally biased region" description="Polar residues" evidence="1">
    <location>
        <begin position="193"/>
        <end position="212"/>
    </location>
</feature>
<feature type="compositionally biased region" description="Low complexity" evidence="1">
    <location>
        <begin position="611"/>
        <end position="621"/>
    </location>
</feature>
<feature type="region of interest" description="Disordered" evidence="1">
    <location>
        <begin position="1777"/>
        <end position="1818"/>
    </location>
</feature>
<dbReference type="InterPro" id="IPR043502">
    <property type="entry name" value="DNA/RNA_pol_sf"/>
</dbReference>
<feature type="region of interest" description="Disordered" evidence="1">
    <location>
        <begin position="607"/>
        <end position="649"/>
    </location>
</feature>
<feature type="region of interest" description="Disordered" evidence="1">
    <location>
        <begin position="738"/>
        <end position="760"/>
    </location>
</feature>
<feature type="compositionally biased region" description="Low complexity" evidence="1">
    <location>
        <begin position="1787"/>
        <end position="1806"/>
    </location>
</feature>
<dbReference type="SUPFAM" id="SSF56672">
    <property type="entry name" value="DNA/RNA polymerases"/>
    <property type="match status" value="1"/>
</dbReference>
<feature type="compositionally biased region" description="Low complexity" evidence="1">
    <location>
        <begin position="296"/>
        <end position="309"/>
    </location>
</feature>
<feature type="compositionally biased region" description="Polar residues" evidence="1">
    <location>
        <begin position="470"/>
        <end position="480"/>
    </location>
</feature>
<feature type="region of interest" description="Disordered" evidence="1">
    <location>
        <begin position="470"/>
        <end position="500"/>
    </location>
</feature>
<feature type="compositionally biased region" description="Pro residues" evidence="1">
    <location>
        <begin position="811"/>
        <end position="829"/>
    </location>
</feature>
<proteinExistence type="predicted"/>
<gene>
    <name evidence="2" type="ORF">FRACYDRAFT_239748</name>
</gene>
<evidence type="ECO:0000256" key="1">
    <source>
        <dbReference type="SAM" id="MobiDB-lite"/>
    </source>
</evidence>
<dbReference type="EMBL" id="KV784359">
    <property type="protein sequence ID" value="OEU15066.1"/>
    <property type="molecule type" value="Genomic_DNA"/>
</dbReference>